<evidence type="ECO:0000259" key="3">
    <source>
        <dbReference type="Pfam" id="PF13399"/>
    </source>
</evidence>
<accession>A0A376CKC4</accession>
<dbReference type="EMBL" id="UFXQ01000001">
    <property type="protein sequence ID" value="STC68884.1"/>
    <property type="molecule type" value="Genomic_DNA"/>
</dbReference>
<feature type="compositionally biased region" description="Basic and acidic residues" evidence="1">
    <location>
        <begin position="131"/>
        <end position="150"/>
    </location>
</feature>
<feature type="compositionally biased region" description="Polar residues" evidence="1">
    <location>
        <begin position="86"/>
        <end position="96"/>
    </location>
</feature>
<dbReference type="Pfam" id="PF13399">
    <property type="entry name" value="LytR_C"/>
    <property type="match status" value="1"/>
</dbReference>
<name>A0A376CKC4_9CORY</name>
<feature type="compositionally biased region" description="Low complexity" evidence="1">
    <location>
        <begin position="97"/>
        <end position="130"/>
    </location>
</feature>
<dbReference type="OrthoDB" id="4427599at2"/>
<protein>
    <submittedName>
        <fullName evidence="4">Putative secreted protein</fullName>
    </submittedName>
</protein>
<keyword evidence="2" id="KW-0812">Transmembrane</keyword>
<evidence type="ECO:0000256" key="1">
    <source>
        <dbReference type="SAM" id="MobiDB-lite"/>
    </source>
</evidence>
<feature type="region of interest" description="Disordered" evidence="1">
    <location>
        <begin position="86"/>
        <end position="177"/>
    </location>
</feature>
<keyword evidence="2" id="KW-0472">Membrane</keyword>
<reference evidence="4 5" key="1">
    <citation type="submission" date="2018-06" db="EMBL/GenBank/DDBJ databases">
        <authorList>
            <consortium name="Pathogen Informatics"/>
            <person name="Doyle S."/>
        </authorList>
    </citation>
    <scope>NUCLEOTIDE SEQUENCE [LARGE SCALE GENOMIC DNA]</scope>
    <source>
        <strain evidence="4 5">NCTC11862</strain>
    </source>
</reference>
<proteinExistence type="predicted"/>
<feature type="transmembrane region" description="Helical" evidence="2">
    <location>
        <begin position="60"/>
        <end position="79"/>
    </location>
</feature>
<dbReference type="Proteomes" id="UP000254467">
    <property type="component" value="Unassembled WGS sequence"/>
</dbReference>
<gene>
    <name evidence="4" type="ORF">NCTC11862_00660</name>
</gene>
<keyword evidence="5" id="KW-1185">Reference proteome</keyword>
<dbReference type="Gene3D" id="3.30.70.2390">
    <property type="match status" value="1"/>
</dbReference>
<evidence type="ECO:0000256" key="2">
    <source>
        <dbReference type="SAM" id="Phobius"/>
    </source>
</evidence>
<dbReference type="InterPro" id="IPR027381">
    <property type="entry name" value="LytR/CpsA/Psr_C"/>
</dbReference>
<dbReference type="STRING" id="35756.GCA_001044155_01002"/>
<feature type="domain" description="LytR/CpsA/Psr regulator C-terminal" evidence="3">
    <location>
        <begin position="183"/>
        <end position="274"/>
    </location>
</feature>
<sequence>MAIVAEVTNVACVTNENQNDDFFDDNVETDAAETVAAGSTSASSTAAGGAAAGAFPYRGLAMILIAVAVALGLWALYALTQGGDSENTAASGDVDSTATAEQGAEGVAGAEGTNGADNPQAGQPAAPGGDAAREGEGADRDPAREGEADRAPAPAGGADRAGDSSVSNRGAANAPDAPKADVVNVYNNSTITGLAADVSQQLREDGTKVGVESGNIPEEQMILTETTVFFDPAVDGAEKKARDLADKVGGVARANVDNLPREATEGGALTLVLTGQVNL</sequence>
<evidence type="ECO:0000313" key="4">
    <source>
        <dbReference type="EMBL" id="STC68884.1"/>
    </source>
</evidence>
<organism evidence="4 5">
    <name type="scientific">Corynebacterium pilosum</name>
    <dbReference type="NCBI Taxonomy" id="35756"/>
    <lineage>
        <taxon>Bacteria</taxon>
        <taxon>Bacillati</taxon>
        <taxon>Actinomycetota</taxon>
        <taxon>Actinomycetes</taxon>
        <taxon>Mycobacteriales</taxon>
        <taxon>Corynebacteriaceae</taxon>
        <taxon>Corynebacterium</taxon>
    </lineage>
</organism>
<evidence type="ECO:0000313" key="5">
    <source>
        <dbReference type="Proteomes" id="UP000254467"/>
    </source>
</evidence>
<dbReference type="AlphaFoldDB" id="A0A376CKC4"/>
<keyword evidence="2" id="KW-1133">Transmembrane helix</keyword>